<feature type="non-terminal residue" evidence="2">
    <location>
        <position position="142"/>
    </location>
</feature>
<dbReference type="EMBL" id="BKCJ011015146">
    <property type="protein sequence ID" value="GFC67350.1"/>
    <property type="molecule type" value="Genomic_DNA"/>
</dbReference>
<evidence type="ECO:0000313" key="2">
    <source>
        <dbReference type="EMBL" id="GFC67350.1"/>
    </source>
</evidence>
<feature type="compositionally biased region" description="Acidic residues" evidence="1">
    <location>
        <begin position="13"/>
        <end position="26"/>
    </location>
</feature>
<name>A0A699QGU5_TANCI</name>
<feature type="compositionally biased region" description="Basic residues" evidence="1">
    <location>
        <begin position="80"/>
        <end position="90"/>
    </location>
</feature>
<feature type="non-terminal residue" evidence="2">
    <location>
        <position position="1"/>
    </location>
</feature>
<feature type="compositionally biased region" description="Basic residues" evidence="1">
    <location>
        <begin position="31"/>
        <end position="45"/>
    </location>
</feature>
<evidence type="ECO:0000256" key="1">
    <source>
        <dbReference type="SAM" id="MobiDB-lite"/>
    </source>
</evidence>
<feature type="region of interest" description="Disordered" evidence="1">
    <location>
        <begin position="1"/>
        <end position="108"/>
    </location>
</feature>
<proteinExistence type="predicted"/>
<protein>
    <submittedName>
        <fullName evidence="2">Uncharacterized protein</fullName>
    </submittedName>
</protein>
<organism evidence="2">
    <name type="scientific">Tanacetum cinerariifolium</name>
    <name type="common">Dalmatian daisy</name>
    <name type="synonym">Chrysanthemum cinerariifolium</name>
    <dbReference type="NCBI Taxonomy" id="118510"/>
    <lineage>
        <taxon>Eukaryota</taxon>
        <taxon>Viridiplantae</taxon>
        <taxon>Streptophyta</taxon>
        <taxon>Embryophyta</taxon>
        <taxon>Tracheophyta</taxon>
        <taxon>Spermatophyta</taxon>
        <taxon>Magnoliopsida</taxon>
        <taxon>eudicotyledons</taxon>
        <taxon>Gunneridae</taxon>
        <taxon>Pentapetalae</taxon>
        <taxon>asterids</taxon>
        <taxon>campanulids</taxon>
        <taxon>Asterales</taxon>
        <taxon>Asteraceae</taxon>
        <taxon>Asteroideae</taxon>
        <taxon>Anthemideae</taxon>
        <taxon>Anthemidinae</taxon>
        <taxon>Tanacetum</taxon>
    </lineage>
</organism>
<dbReference type="AlphaFoldDB" id="A0A699QGU5"/>
<sequence length="142" mass="16106">KKLKGKSKKDVSDSELETDVVDYSSDEVDRKRKKLKIKAGLKRKRSGSDSLDSSKLDTKSKKKLTKKVEKEESDEESVSKKGKKKLTKKVKKEESDEESVPKKGFSSLHNVSIDNLPSKLGWFDVSKFKSYMLSFDSGDKIK</sequence>
<gene>
    <name evidence="2" type="ORF">Tci_839320</name>
</gene>
<accession>A0A699QGU5</accession>
<comment type="caution">
    <text evidence="2">The sequence shown here is derived from an EMBL/GenBank/DDBJ whole genome shotgun (WGS) entry which is preliminary data.</text>
</comment>
<reference evidence="2" key="1">
    <citation type="journal article" date="2019" name="Sci. Rep.">
        <title>Draft genome of Tanacetum cinerariifolium, the natural source of mosquito coil.</title>
        <authorList>
            <person name="Yamashiro T."/>
            <person name="Shiraishi A."/>
            <person name="Satake H."/>
            <person name="Nakayama K."/>
        </authorList>
    </citation>
    <scope>NUCLEOTIDE SEQUENCE</scope>
</reference>